<dbReference type="Proteomes" id="UP001500467">
    <property type="component" value="Unassembled WGS sequence"/>
</dbReference>
<accession>A0ABN1VNA3</accession>
<dbReference type="InterPro" id="IPR029056">
    <property type="entry name" value="Ribokinase-like"/>
</dbReference>
<dbReference type="PANTHER" id="PTHR42774:SF3">
    <property type="entry name" value="KETOHEXOKINASE"/>
    <property type="match status" value="1"/>
</dbReference>
<proteinExistence type="inferred from homology"/>
<evidence type="ECO:0000313" key="6">
    <source>
        <dbReference type="EMBL" id="GAA1217993.1"/>
    </source>
</evidence>
<gene>
    <name evidence="6" type="ORF">GCM10009675_45580</name>
</gene>
<dbReference type="Gene3D" id="3.40.1190.20">
    <property type="match status" value="1"/>
</dbReference>
<dbReference type="InterPro" id="IPR011611">
    <property type="entry name" value="PfkB_dom"/>
</dbReference>
<reference evidence="6 7" key="1">
    <citation type="journal article" date="2019" name="Int. J. Syst. Evol. Microbiol.">
        <title>The Global Catalogue of Microorganisms (GCM) 10K type strain sequencing project: providing services to taxonomists for standard genome sequencing and annotation.</title>
        <authorList>
            <consortium name="The Broad Institute Genomics Platform"/>
            <consortium name="The Broad Institute Genome Sequencing Center for Infectious Disease"/>
            <person name="Wu L."/>
            <person name="Ma J."/>
        </authorList>
    </citation>
    <scope>NUCLEOTIDE SEQUENCE [LARGE SCALE GENOMIC DNA]</scope>
    <source>
        <strain evidence="6 7">JCM 13022</strain>
    </source>
</reference>
<organism evidence="6 7">
    <name type="scientific">Prauserella alba</name>
    <dbReference type="NCBI Taxonomy" id="176898"/>
    <lineage>
        <taxon>Bacteria</taxon>
        <taxon>Bacillati</taxon>
        <taxon>Actinomycetota</taxon>
        <taxon>Actinomycetes</taxon>
        <taxon>Pseudonocardiales</taxon>
        <taxon>Pseudonocardiaceae</taxon>
        <taxon>Prauserella</taxon>
    </lineage>
</organism>
<protein>
    <submittedName>
        <fullName evidence="6">Sugar kinase</fullName>
    </submittedName>
</protein>
<evidence type="ECO:0000256" key="3">
    <source>
        <dbReference type="ARBA" id="ARBA00022777"/>
    </source>
</evidence>
<name>A0ABN1VNA3_9PSEU</name>
<keyword evidence="2 4" id="KW-0808">Transferase</keyword>
<dbReference type="InterPro" id="IPR052562">
    <property type="entry name" value="Ketohexokinase-related"/>
</dbReference>
<dbReference type="InterPro" id="IPR002139">
    <property type="entry name" value="Ribo/fructo_kinase"/>
</dbReference>
<sequence>MDNVVFVGAATEDAIAVTAHHPSPDERVVVDDLVRSGGGPAATAAVTAARLGIPARIIAAVGDDRPGRDVIDGLDAANVDTRHVQVTPDARTQSVVVICSRSDATRAICTTVAPPLDLDAAAAEAVRSAGWVHVDHHGWPPVARLLAGMSPADRPKLSVDVGYAVEDLRCRPDEVTLYAPTADRLRAEHASTDLHAALVASTANTVVATDGANGSIGRDERGELYRVPGLPIEPVSTLGAGDVFHGALLAAVVRERPLHEAMTYAGIAAALSCRAVDGRSGIPTRHEIETRMSELKEYA</sequence>
<evidence type="ECO:0000256" key="2">
    <source>
        <dbReference type="ARBA" id="ARBA00022679"/>
    </source>
</evidence>
<dbReference type="GO" id="GO:0016301">
    <property type="term" value="F:kinase activity"/>
    <property type="evidence" value="ECO:0007669"/>
    <property type="project" value="UniProtKB-KW"/>
</dbReference>
<evidence type="ECO:0000256" key="1">
    <source>
        <dbReference type="ARBA" id="ARBA00010688"/>
    </source>
</evidence>
<dbReference type="SUPFAM" id="SSF53613">
    <property type="entry name" value="Ribokinase-like"/>
    <property type="match status" value="1"/>
</dbReference>
<dbReference type="PANTHER" id="PTHR42774">
    <property type="entry name" value="PHOSPHOTRANSFERASE SYSTEM TRANSPORT PROTEIN"/>
    <property type="match status" value="1"/>
</dbReference>
<dbReference type="PROSITE" id="PS00584">
    <property type="entry name" value="PFKB_KINASES_2"/>
    <property type="match status" value="1"/>
</dbReference>
<keyword evidence="3 4" id="KW-0418">Kinase</keyword>
<dbReference type="RefSeq" id="WP_253855260.1">
    <property type="nucleotide sequence ID" value="NZ_BAAALM010000016.1"/>
</dbReference>
<evidence type="ECO:0000313" key="7">
    <source>
        <dbReference type="Proteomes" id="UP001500467"/>
    </source>
</evidence>
<comment type="caution">
    <text evidence="6">The sequence shown here is derived from an EMBL/GenBank/DDBJ whole genome shotgun (WGS) entry which is preliminary data.</text>
</comment>
<dbReference type="EMBL" id="BAAALM010000016">
    <property type="protein sequence ID" value="GAA1217993.1"/>
    <property type="molecule type" value="Genomic_DNA"/>
</dbReference>
<evidence type="ECO:0000256" key="4">
    <source>
        <dbReference type="RuleBase" id="RU003704"/>
    </source>
</evidence>
<comment type="similarity">
    <text evidence="1 4">Belongs to the carbohydrate kinase PfkB family.</text>
</comment>
<dbReference type="PRINTS" id="PR00990">
    <property type="entry name" value="RIBOKINASE"/>
</dbReference>
<dbReference type="InterPro" id="IPR002173">
    <property type="entry name" value="Carboh/pur_kinase_PfkB_CS"/>
</dbReference>
<keyword evidence="7" id="KW-1185">Reference proteome</keyword>
<feature type="domain" description="Carbohydrate kinase PfkB" evidence="5">
    <location>
        <begin position="1"/>
        <end position="284"/>
    </location>
</feature>
<dbReference type="Pfam" id="PF00294">
    <property type="entry name" value="PfkB"/>
    <property type="match status" value="1"/>
</dbReference>
<evidence type="ECO:0000259" key="5">
    <source>
        <dbReference type="Pfam" id="PF00294"/>
    </source>
</evidence>